<accession>A0ABV3SXZ9</accession>
<reference evidence="3 4" key="1">
    <citation type="submission" date="2024-07" db="EMBL/GenBank/DDBJ databases">
        <authorList>
            <person name="Lee S."/>
            <person name="Kang M."/>
        </authorList>
    </citation>
    <scope>NUCLEOTIDE SEQUENCE [LARGE SCALE GENOMIC DNA]</scope>
    <source>
        <strain evidence="3 4">DS6</strain>
    </source>
</reference>
<feature type="compositionally biased region" description="Basic residues" evidence="1">
    <location>
        <begin position="1"/>
        <end position="22"/>
    </location>
</feature>
<dbReference type="Pfam" id="PF07907">
    <property type="entry name" value="YibE_F"/>
    <property type="match status" value="1"/>
</dbReference>
<gene>
    <name evidence="3" type="ORF">AB3X52_09365</name>
</gene>
<sequence>MAGYQGRRRAVRPSRAHGHTHGHAHDHDAPELDIARGPRLTVIGLLAVVAVAVVVGLVVLWPDQGRVDKVAHSLDFAAPGSTFPHATVIRTNDCPSGQHTDGCGTLTVKVDGGGRARVPVGPDVLGSGLGPGDRVQLQQTPASDGRPASYSYFKTDRGSALWLIAGLFAVVVLAVARLRGLLAMVGLGVGLVVIGGWMLPGLLSGHSPVLVGLVGSAAILYVVLYLAHGVSLRTSAALLGTLGGLLVTALLGVVSVTMTHLTGVADEGAGVLTSVAGELSFQGLMTCTIVIAGLGILNDVTITQASAVWELRAAGPEQTRWQLWASAMRIGRDHIASTIYTIVFAYAGTALMTLLVIELYDRPLVDLLGTEQIAEEVVRSLVSAIGLVLAVPLTTVVAALTVPGPR</sequence>
<keyword evidence="2" id="KW-0472">Membrane</keyword>
<comment type="caution">
    <text evidence="3">The sequence shown here is derived from an EMBL/GenBank/DDBJ whole genome shotgun (WGS) entry which is preliminary data.</text>
</comment>
<feature type="transmembrane region" description="Helical" evidence="2">
    <location>
        <begin position="159"/>
        <end position="176"/>
    </location>
</feature>
<organism evidence="3 4">
    <name type="scientific">Nocardioides eburneus</name>
    <dbReference type="NCBI Taxonomy" id="3231482"/>
    <lineage>
        <taxon>Bacteria</taxon>
        <taxon>Bacillati</taxon>
        <taxon>Actinomycetota</taxon>
        <taxon>Actinomycetes</taxon>
        <taxon>Propionibacteriales</taxon>
        <taxon>Nocardioidaceae</taxon>
        <taxon>Nocardioides</taxon>
    </lineage>
</organism>
<feature type="transmembrane region" description="Helical" evidence="2">
    <location>
        <begin position="239"/>
        <end position="259"/>
    </location>
</feature>
<dbReference type="RefSeq" id="WP_367993580.1">
    <property type="nucleotide sequence ID" value="NZ_JBFPJR010000013.1"/>
</dbReference>
<proteinExistence type="predicted"/>
<keyword evidence="4" id="KW-1185">Reference proteome</keyword>
<name>A0ABV3SXZ9_9ACTN</name>
<feature type="transmembrane region" description="Helical" evidence="2">
    <location>
        <begin position="380"/>
        <end position="402"/>
    </location>
</feature>
<evidence type="ECO:0000256" key="1">
    <source>
        <dbReference type="SAM" id="MobiDB-lite"/>
    </source>
</evidence>
<feature type="region of interest" description="Disordered" evidence="1">
    <location>
        <begin position="1"/>
        <end position="30"/>
    </location>
</feature>
<evidence type="ECO:0000313" key="4">
    <source>
        <dbReference type="Proteomes" id="UP001556631"/>
    </source>
</evidence>
<dbReference type="PANTHER" id="PTHR41771">
    <property type="entry name" value="MEMBRANE PROTEIN-RELATED"/>
    <property type="match status" value="1"/>
</dbReference>
<evidence type="ECO:0000256" key="2">
    <source>
        <dbReference type="SAM" id="Phobius"/>
    </source>
</evidence>
<feature type="transmembrane region" description="Helical" evidence="2">
    <location>
        <begin position="40"/>
        <end position="61"/>
    </location>
</feature>
<dbReference type="PANTHER" id="PTHR41771:SF1">
    <property type="entry name" value="MEMBRANE PROTEIN"/>
    <property type="match status" value="1"/>
</dbReference>
<feature type="transmembrane region" description="Helical" evidence="2">
    <location>
        <begin position="279"/>
        <end position="297"/>
    </location>
</feature>
<dbReference type="EMBL" id="JBFPJR010000013">
    <property type="protein sequence ID" value="MEX0427827.1"/>
    <property type="molecule type" value="Genomic_DNA"/>
</dbReference>
<keyword evidence="2" id="KW-1133">Transmembrane helix</keyword>
<keyword evidence="2" id="KW-0812">Transmembrane</keyword>
<evidence type="ECO:0000313" key="3">
    <source>
        <dbReference type="EMBL" id="MEX0427827.1"/>
    </source>
</evidence>
<dbReference type="Proteomes" id="UP001556631">
    <property type="component" value="Unassembled WGS sequence"/>
</dbReference>
<dbReference type="InterPro" id="IPR012507">
    <property type="entry name" value="YibE_F"/>
</dbReference>
<feature type="transmembrane region" description="Helical" evidence="2">
    <location>
        <begin position="181"/>
        <end position="203"/>
    </location>
</feature>
<feature type="transmembrane region" description="Helical" evidence="2">
    <location>
        <begin position="338"/>
        <end position="360"/>
    </location>
</feature>
<protein>
    <submittedName>
        <fullName evidence="3">YibE/F family protein</fullName>
    </submittedName>
</protein>
<feature type="transmembrane region" description="Helical" evidence="2">
    <location>
        <begin position="209"/>
        <end position="227"/>
    </location>
</feature>